<dbReference type="AlphaFoldDB" id="A0A7T5VE63"/>
<dbReference type="UniPathway" id="UPA00060">
    <property type="reaction ID" value="UER00141"/>
</dbReference>
<evidence type="ECO:0000256" key="9">
    <source>
        <dbReference type="ARBA" id="ARBA00047883"/>
    </source>
</evidence>
<keyword evidence="5 10" id="KW-0460">Magnesium</keyword>
<dbReference type="PANTHER" id="PTHR20857">
    <property type="entry name" value="THIAMINE-PHOSPHATE PYROPHOSPHORYLASE"/>
    <property type="match status" value="1"/>
</dbReference>
<sequence length="218" mass="22718">MVDFSLYLVTDRTLSLGRSTIDIVRAAVAGGVTCVQLREKKCATRFFIEEARLIKELLTKINPAVPLIINDRLDVALAVGADGVHLGQTDMAAVDARRLIGSSCIMGISVESVADAIRAENEGADYIGISPVFATTTKDDTVEPLGLQGIQAIRAAVSLPLVAIGGITADNTAEVIRAGADGIAVVSAIVGSPSPEDAARALKTQIIASRQHNRASTA</sequence>
<dbReference type="RefSeq" id="WP_199262326.1">
    <property type="nucleotide sequence ID" value="NZ_CP054140.1"/>
</dbReference>
<protein>
    <recommendedName>
        <fullName evidence="10">Thiamine-phosphate synthase</fullName>
        <shortName evidence="10">TP synthase</shortName>
        <shortName evidence="10">TPS</shortName>
        <ecNumber evidence="10">2.5.1.3</ecNumber>
    </recommendedName>
    <alternativeName>
        <fullName evidence="10">Thiamine-phosphate pyrophosphorylase</fullName>
        <shortName evidence="10">TMP pyrophosphorylase</shortName>
        <shortName evidence="10">TMP-PPase</shortName>
    </alternativeName>
</protein>
<feature type="binding site" evidence="10">
    <location>
        <position position="71"/>
    </location>
    <ligand>
        <name>Mg(2+)</name>
        <dbReference type="ChEBI" id="CHEBI:18420"/>
    </ligand>
</feature>
<feature type="domain" description="Thiamine phosphate synthase/TenI" evidence="13">
    <location>
        <begin position="6"/>
        <end position="189"/>
    </location>
</feature>
<dbReference type="KEGG" id="dog:HP555_10690"/>
<dbReference type="GO" id="GO:0005737">
    <property type="term" value="C:cytoplasm"/>
    <property type="evidence" value="ECO:0007669"/>
    <property type="project" value="TreeGrafter"/>
</dbReference>
<dbReference type="CDD" id="cd00564">
    <property type="entry name" value="TMP_TenI"/>
    <property type="match status" value="1"/>
</dbReference>
<dbReference type="SUPFAM" id="SSF51391">
    <property type="entry name" value="Thiamin phosphate synthase"/>
    <property type="match status" value="1"/>
</dbReference>
<feature type="binding site" evidence="10">
    <location>
        <begin position="135"/>
        <end position="137"/>
    </location>
    <ligand>
        <name>2-[(2R,5Z)-2-carboxy-4-methylthiazol-5(2H)-ylidene]ethyl phosphate</name>
        <dbReference type="ChEBI" id="CHEBI:62899"/>
    </ligand>
</feature>
<evidence type="ECO:0000256" key="11">
    <source>
        <dbReference type="RuleBase" id="RU003826"/>
    </source>
</evidence>
<dbReference type="Proteomes" id="UP000596092">
    <property type="component" value="Chromosome"/>
</dbReference>
<dbReference type="Gene3D" id="3.20.20.70">
    <property type="entry name" value="Aldolase class I"/>
    <property type="match status" value="1"/>
</dbReference>
<dbReference type="HAMAP" id="MF_00097">
    <property type="entry name" value="TMP_synthase"/>
    <property type="match status" value="1"/>
</dbReference>
<dbReference type="InterPro" id="IPR013785">
    <property type="entry name" value="Aldolase_TIM"/>
</dbReference>
<evidence type="ECO:0000256" key="5">
    <source>
        <dbReference type="ARBA" id="ARBA00022842"/>
    </source>
</evidence>
<feature type="binding site" evidence="10">
    <location>
        <position position="138"/>
    </location>
    <ligand>
        <name>4-amino-2-methyl-5-(diphosphooxymethyl)pyrimidine</name>
        <dbReference type="ChEBI" id="CHEBI:57841"/>
    </ligand>
</feature>
<evidence type="ECO:0000256" key="3">
    <source>
        <dbReference type="ARBA" id="ARBA00022679"/>
    </source>
</evidence>
<evidence type="ECO:0000256" key="4">
    <source>
        <dbReference type="ARBA" id="ARBA00022723"/>
    </source>
</evidence>
<comment type="similarity">
    <text evidence="10 11">Belongs to the thiamine-phosphate synthase family.</text>
</comment>
<evidence type="ECO:0000256" key="1">
    <source>
        <dbReference type="ARBA" id="ARBA00003814"/>
    </source>
</evidence>
<gene>
    <name evidence="10 14" type="primary">thiE</name>
    <name evidence="14" type="ORF">HP555_10690</name>
</gene>
<dbReference type="GO" id="GO:0009229">
    <property type="term" value="P:thiamine diphosphate biosynthetic process"/>
    <property type="evidence" value="ECO:0007669"/>
    <property type="project" value="UniProtKB-UniRule"/>
</dbReference>
<evidence type="ECO:0000256" key="12">
    <source>
        <dbReference type="RuleBase" id="RU004253"/>
    </source>
</evidence>
<organism evidence="14 15">
    <name type="scientific">Desulfobulbus oligotrophicus</name>
    <dbReference type="NCBI Taxonomy" id="1909699"/>
    <lineage>
        <taxon>Bacteria</taxon>
        <taxon>Pseudomonadati</taxon>
        <taxon>Thermodesulfobacteriota</taxon>
        <taxon>Desulfobulbia</taxon>
        <taxon>Desulfobulbales</taxon>
        <taxon>Desulfobulbaceae</taxon>
        <taxon>Desulfobulbus</taxon>
    </lineage>
</organism>
<comment type="function">
    <text evidence="1 10">Condenses 4-methyl-5-(beta-hydroxyethyl)thiazole monophosphate (THZ-P) and 2-methyl-4-amino-5-hydroxymethyl pyrimidine pyrophosphate (HMP-PP) to form thiamine monophosphate (TMP).</text>
</comment>
<dbReference type="Pfam" id="PF02581">
    <property type="entry name" value="TMP-TENI"/>
    <property type="match status" value="1"/>
</dbReference>
<dbReference type="GO" id="GO:0000287">
    <property type="term" value="F:magnesium ion binding"/>
    <property type="evidence" value="ECO:0007669"/>
    <property type="project" value="UniProtKB-UniRule"/>
</dbReference>
<evidence type="ECO:0000256" key="7">
    <source>
        <dbReference type="ARBA" id="ARBA00047334"/>
    </source>
</evidence>
<evidence type="ECO:0000313" key="14">
    <source>
        <dbReference type="EMBL" id="QQG66295.1"/>
    </source>
</evidence>
<dbReference type="GO" id="GO:0009228">
    <property type="term" value="P:thiamine biosynthetic process"/>
    <property type="evidence" value="ECO:0007669"/>
    <property type="project" value="UniProtKB-KW"/>
</dbReference>
<feature type="binding site" evidence="10">
    <location>
        <begin position="36"/>
        <end position="40"/>
    </location>
    <ligand>
        <name>4-amino-2-methyl-5-(diphosphooxymethyl)pyrimidine</name>
        <dbReference type="ChEBI" id="CHEBI:57841"/>
    </ligand>
</feature>
<dbReference type="GO" id="GO:0004789">
    <property type="term" value="F:thiamine-phosphate diphosphorylase activity"/>
    <property type="evidence" value="ECO:0007669"/>
    <property type="project" value="UniProtKB-UniRule"/>
</dbReference>
<comment type="catalytic activity">
    <reaction evidence="9 10 11">
        <text>2-[(2R,5Z)-2-carboxy-4-methylthiazol-5(2H)-ylidene]ethyl phosphate + 4-amino-2-methyl-5-(diphosphooxymethyl)pyrimidine + 2 H(+) = thiamine phosphate + CO2 + diphosphate</text>
        <dbReference type="Rhea" id="RHEA:47844"/>
        <dbReference type="ChEBI" id="CHEBI:15378"/>
        <dbReference type="ChEBI" id="CHEBI:16526"/>
        <dbReference type="ChEBI" id="CHEBI:33019"/>
        <dbReference type="ChEBI" id="CHEBI:37575"/>
        <dbReference type="ChEBI" id="CHEBI:57841"/>
        <dbReference type="ChEBI" id="CHEBI:62899"/>
        <dbReference type="EC" id="2.5.1.3"/>
    </reaction>
</comment>
<accession>A0A7T5VE63</accession>
<evidence type="ECO:0000259" key="13">
    <source>
        <dbReference type="Pfam" id="PF02581"/>
    </source>
</evidence>
<keyword evidence="3 10" id="KW-0808">Transferase</keyword>
<keyword evidence="15" id="KW-1185">Reference proteome</keyword>
<feature type="binding site" evidence="10">
    <location>
        <position position="166"/>
    </location>
    <ligand>
        <name>2-[(2R,5Z)-2-carboxy-4-methylthiazol-5(2H)-ylidene]ethyl phosphate</name>
        <dbReference type="ChEBI" id="CHEBI:62899"/>
    </ligand>
</feature>
<keyword evidence="6 10" id="KW-0784">Thiamine biosynthesis</keyword>
<dbReference type="EMBL" id="CP054140">
    <property type="protein sequence ID" value="QQG66295.1"/>
    <property type="molecule type" value="Genomic_DNA"/>
</dbReference>
<keyword evidence="4 10" id="KW-0479">Metal-binding</keyword>
<evidence type="ECO:0000256" key="10">
    <source>
        <dbReference type="HAMAP-Rule" id="MF_00097"/>
    </source>
</evidence>
<evidence type="ECO:0000256" key="6">
    <source>
        <dbReference type="ARBA" id="ARBA00022977"/>
    </source>
</evidence>
<proteinExistence type="inferred from homology"/>
<reference evidence="14 15" key="1">
    <citation type="submission" date="2020-05" db="EMBL/GenBank/DDBJ databases">
        <title>Complete genome of Desulfobulbus oligotrophicus.</title>
        <authorList>
            <person name="Podar M."/>
        </authorList>
    </citation>
    <scope>NUCLEOTIDE SEQUENCE [LARGE SCALE GENOMIC DNA]</scope>
    <source>
        <strain evidence="14 15">Prop6</strain>
    </source>
</reference>
<feature type="binding site" evidence="10">
    <location>
        <position position="109"/>
    </location>
    <ligand>
        <name>4-amino-2-methyl-5-(diphosphooxymethyl)pyrimidine</name>
        <dbReference type="ChEBI" id="CHEBI:57841"/>
    </ligand>
</feature>
<feature type="binding site" evidence="10">
    <location>
        <position position="70"/>
    </location>
    <ligand>
        <name>4-amino-2-methyl-5-(diphosphooxymethyl)pyrimidine</name>
        <dbReference type="ChEBI" id="CHEBI:57841"/>
    </ligand>
</feature>
<name>A0A7T5VE63_9BACT</name>
<feature type="binding site" evidence="10">
    <location>
        <begin position="186"/>
        <end position="187"/>
    </location>
    <ligand>
        <name>2-[(2R,5Z)-2-carboxy-4-methylthiazol-5(2H)-ylidene]ethyl phosphate</name>
        <dbReference type="ChEBI" id="CHEBI:62899"/>
    </ligand>
</feature>
<evidence type="ECO:0000313" key="15">
    <source>
        <dbReference type="Proteomes" id="UP000596092"/>
    </source>
</evidence>
<comment type="cofactor">
    <cofactor evidence="10">
        <name>Mg(2+)</name>
        <dbReference type="ChEBI" id="CHEBI:18420"/>
    </cofactor>
    <text evidence="10">Binds 1 Mg(2+) ion per subunit.</text>
</comment>
<evidence type="ECO:0000256" key="8">
    <source>
        <dbReference type="ARBA" id="ARBA00047851"/>
    </source>
</evidence>
<dbReference type="InterPro" id="IPR034291">
    <property type="entry name" value="TMP_synthase"/>
</dbReference>
<dbReference type="FunFam" id="3.20.20.70:FF:000096">
    <property type="entry name" value="Thiamine-phosphate synthase"/>
    <property type="match status" value="1"/>
</dbReference>
<comment type="catalytic activity">
    <reaction evidence="8 10 11">
        <text>2-(2-carboxy-4-methylthiazol-5-yl)ethyl phosphate + 4-amino-2-methyl-5-(diphosphooxymethyl)pyrimidine + 2 H(+) = thiamine phosphate + CO2 + diphosphate</text>
        <dbReference type="Rhea" id="RHEA:47848"/>
        <dbReference type="ChEBI" id="CHEBI:15378"/>
        <dbReference type="ChEBI" id="CHEBI:16526"/>
        <dbReference type="ChEBI" id="CHEBI:33019"/>
        <dbReference type="ChEBI" id="CHEBI:37575"/>
        <dbReference type="ChEBI" id="CHEBI:57841"/>
        <dbReference type="ChEBI" id="CHEBI:62890"/>
        <dbReference type="EC" id="2.5.1.3"/>
    </reaction>
</comment>
<evidence type="ECO:0000256" key="2">
    <source>
        <dbReference type="ARBA" id="ARBA00005165"/>
    </source>
</evidence>
<dbReference type="InterPro" id="IPR036206">
    <property type="entry name" value="ThiamineP_synth_sf"/>
</dbReference>
<dbReference type="EC" id="2.5.1.3" evidence="10"/>
<dbReference type="PANTHER" id="PTHR20857:SF23">
    <property type="entry name" value="THIAMINE BIOSYNTHETIC BIFUNCTIONAL ENZYME"/>
    <property type="match status" value="1"/>
</dbReference>
<comment type="catalytic activity">
    <reaction evidence="7 10 11">
        <text>4-methyl-5-(2-phosphooxyethyl)-thiazole + 4-amino-2-methyl-5-(diphosphooxymethyl)pyrimidine + H(+) = thiamine phosphate + diphosphate</text>
        <dbReference type="Rhea" id="RHEA:22328"/>
        <dbReference type="ChEBI" id="CHEBI:15378"/>
        <dbReference type="ChEBI" id="CHEBI:33019"/>
        <dbReference type="ChEBI" id="CHEBI:37575"/>
        <dbReference type="ChEBI" id="CHEBI:57841"/>
        <dbReference type="ChEBI" id="CHEBI:58296"/>
        <dbReference type="EC" id="2.5.1.3"/>
    </reaction>
</comment>
<dbReference type="NCBIfam" id="TIGR00693">
    <property type="entry name" value="thiE"/>
    <property type="match status" value="1"/>
</dbReference>
<comment type="pathway">
    <text evidence="2 10 12">Cofactor biosynthesis; thiamine diphosphate biosynthesis; thiamine phosphate from 4-amino-2-methyl-5-diphosphomethylpyrimidine and 4-methyl-5-(2-phosphoethyl)-thiazole: step 1/1.</text>
</comment>
<dbReference type="InterPro" id="IPR022998">
    <property type="entry name" value="ThiamineP_synth_TenI"/>
</dbReference>
<feature type="binding site" evidence="10">
    <location>
        <position position="90"/>
    </location>
    <ligand>
        <name>Mg(2+)</name>
        <dbReference type="ChEBI" id="CHEBI:18420"/>
    </ligand>
</feature>